<accession>A0A4C1VR92</accession>
<organism evidence="1 2">
    <name type="scientific">Eumeta variegata</name>
    <name type="common">Bagworm moth</name>
    <name type="synonym">Eumeta japonica</name>
    <dbReference type="NCBI Taxonomy" id="151549"/>
    <lineage>
        <taxon>Eukaryota</taxon>
        <taxon>Metazoa</taxon>
        <taxon>Ecdysozoa</taxon>
        <taxon>Arthropoda</taxon>
        <taxon>Hexapoda</taxon>
        <taxon>Insecta</taxon>
        <taxon>Pterygota</taxon>
        <taxon>Neoptera</taxon>
        <taxon>Endopterygota</taxon>
        <taxon>Lepidoptera</taxon>
        <taxon>Glossata</taxon>
        <taxon>Ditrysia</taxon>
        <taxon>Tineoidea</taxon>
        <taxon>Psychidae</taxon>
        <taxon>Oiketicinae</taxon>
        <taxon>Eumeta</taxon>
    </lineage>
</organism>
<dbReference type="AlphaFoldDB" id="A0A4C1VR92"/>
<gene>
    <name evidence="1" type="ORF">EVAR_86481_1</name>
</gene>
<evidence type="ECO:0000313" key="1">
    <source>
        <dbReference type="EMBL" id="GBP40335.1"/>
    </source>
</evidence>
<reference evidence="1 2" key="1">
    <citation type="journal article" date="2019" name="Commun. Biol.">
        <title>The bagworm genome reveals a unique fibroin gene that provides high tensile strength.</title>
        <authorList>
            <person name="Kono N."/>
            <person name="Nakamura H."/>
            <person name="Ohtoshi R."/>
            <person name="Tomita M."/>
            <person name="Numata K."/>
            <person name="Arakawa K."/>
        </authorList>
    </citation>
    <scope>NUCLEOTIDE SEQUENCE [LARGE SCALE GENOMIC DNA]</scope>
</reference>
<evidence type="ECO:0000313" key="2">
    <source>
        <dbReference type="Proteomes" id="UP000299102"/>
    </source>
</evidence>
<keyword evidence="2" id="KW-1185">Reference proteome</keyword>
<proteinExistence type="predicted"/>
<comment type="caution">
    <text evidence="1">The sequence shown here is derived from an EMBL/GenBank/DDBJ whole genome shotgun (WGS) entry which is preliminary data.</text>
</comment>
<sequence length="83" mass="9525">MLHKLEILSPSFVPCTTVCYYIQRGDIEGPESESNVRQISIESRIMTRVESVVAIEIMIEAMIDLYTRSYVGNHRHACRIRPA</sequence>
<dbReference type="EMBL" id="BGZK01000380">
    <property type="protein sequence ID" value="GBP40335.1"/>
    <property type="molecule type" value="Genomic_DNA"/>
</dbReference>
<protein>
    <submittedName>
        <fullName evidence="1">Uncharacterized protein</fullName>
    </submittedName>
</protein>
<name>A0A4C1VR92_EUMVA</name>
<dbReference type="Proteomes" id="UP000299102">
    <property type="component" value="Unassembled WGS sequence"/>
</dbReference>